<dbReference type="Proteomes" id="UP000076858">
    <property type="component" value="Unassembled WGS sequence"/>
</dbReference>
<comment type="caution">
    <text evidence="1">The sequence shown here is derived from an EMBL/GenBank/DDBJ whole genome shotgun (WGS) entry which is preliminary data.</text>
</comment>
<sequence>YRQTNKKIMANSTAKDVGHIEKFDGRNFPSWKYGIWMFLEKNQLIPVVDGRETEPKDVRIRIVLETAHLNHDSNNFFCLPLLIQAMLEKGLLFCHDEIKCKVEIPPTTVRCDISSHGGNTDKFHIQVQKLHPKTKHIDVKYHLFVRDKQTEGILDVKYVCTNNQLADIFTKPLPAPRFERLREEIGVV</sequence>
<organism evidence="1 2">
    <name type="scientific">Daphnia magna</name>
    <dbReference type="NCBI Taxonomy" id="35525"/>
    <lineage>
        <taxon>Eukaryota</taxon>
        <taxon>Metazoa</taxon>
        <taxon>Ecdysozoa</taxon>
        <taxon>Arthropoda</taxon>
        <taxon>Crustacea</taxon>
        <taxon>Branchiopoda</taxon>
        <taxon>Diplostraca</taxon>
        <taxon>Cladocera</taxon>
        <taxon>Anomopoda</taxon>
        <taxon>Daphniidae</taxon>
        <taxon>Daphnia</taxon>
    </lineage>
</organism>
<feature type="non-terminal residue" evidence="1">
    <location>
        <position position="1"/>
    </location>
</feature>
<dbReference type="EMBL" id="LRGB01026309">
    <property type="protein sequence ID" value="KZR96047.1"/>
    <property type="molecule type" value="Genomic_DNA"/>
</dbReference>
<feature type="non-terminal residue" evidence="1">
    <location>
        <position position="188"/>
    </location>
</feature>
<protein>
    <recommendedName>
        <fullName evidence="3">Copia protein (Gag-int-pol protein)</fullName>
    </recommendedName>
</protein>
<dbReference type="CDD" id="cd09272">
    <property type="entry name" value="RNase_HI_RT_Ty1"/>
    <property type="match status" value="1"/>
</dbReference>
<dbReference type="OrthoDB" id="6337569at2759"/>
<evidence type="ECO:0000313" key="2">
    <source>
        <dbReference type="Proteomes" id="UP000076858"/>
    </source>
</evidence>
<keyword evidence="2" id="KW-1185">Reference proteome</keyword>
<evidence type="ECO:0008006" key="3">
    <source>
        <dbReference type="Google" id="ProtNLM"/>
    </source>
</evidence>
<dbReference type="STRING" id="35525.A0A164DRK8"/>
<gene>
    <name evidence="1" type="ORF">APZ42_009842</name>
</gene>
<evidence type="ECO:0000313" key="1">
    <source>
        <dbReference type="EMBL" id="KZR96047.1"/>
    </source>
</evidence>
<name>A0A164DRK8_9CRUS</name>
<reference evidence="1 2" key="1">
    <citation type="submission" date="2016-03" db="EMBL/GenBank/DDBJ databases">
        <title>EvidentialGene: Evidence-directed Construction of Genes on Genomes.</title>
        <authorList>
            <person name="Gilbert D.G."/>
            <person name="Choi J.-H."/>
            <person name="Mockaitis K."/>
            <person name="Colbourne J."/>
            <person name="Pfrender M."/>
        </authorList>
    </citation>
    <scope>NUCLEOTIDE SEQUENCE [LARGE SCALE GENOMIC DNA]</scope>
    <source>
        <strain evidence="1 2">Xinb3</strain>
        <tissue evidence="1">Complete organism</tissue>
    </source>
</reference>
<accession>A0A164DRK8</accession>
<dbReference type="AlphaFoldDB" id="A0A164DRK8"/>
<proteinExistence type="predicted"/>